<keyword evidence="2" id="KW-1185">Reference proteome</keyword>
<dbReference type="Proteomes" id="UP000515135">
    <property type="component" value="Unplaced"/>
</dbReference>
<name>A0A6P4ZX21_BRABE</name>
<dbReference type="AlphaFoldDB" id="A0A6P4ZX21"/>
<dbReference type="Pfam" id="PF10171">
    <property type="entry name" value="Tim29"/>
    <property type="match status" value="1"/>
</dbReference>
<feature type="signal peptide" evidence="1">
    <location>
        <begin position="1"/>
        <end position="19"/>
    </location>
</feature>
<dbReference type="GO" id="GO:0042721">
    <property type="term" value="C:TIM22 mitochondrial import inner membrane insertion complex"/>
    <property type="evidence" value="ECO:0007669"/>
    <property type="project" value="InterPro"/>
</dbReference>
<accession>A0A6P4ZX21</accession>
<dbReference type="KEGG" id="bbel:109486344"/>
<organism evidence="2 3">
    <name type="scientific">Branchiostoma belcheri</name>
    <name type="common">Amphioxus</name>
    <dbReference type="NCBI Taxonomy" id="7741"/>
    <lineage>
        <taxon>Eukaryota</taxon>
        <taxon>Metazoa</taxon>
        <taxon>Chordata</taxon>
        <taxon>Cephalochordata</taxon>
        <taxon>Leptocardii</taxon>
        <taxon>Amphioxiformes</taxon>
        <taxon>Branchiostomatidae</taxon>
        <taxon>Branchiostoma</taxon>
    </lineage>
</organism>
<dbReference type="GeneID" id="109486344"/>
<evidence type="ECO:0000313" key="2">
    <source>
        <dbReference type="Proteomes" id="UP000515135"/>
    </source>
</evidence>
<dbReference type="PANTHER" id="PTHR21435:SF1">
    <property type="entry name" value="MITOCHONDRIAL IMPORT INNER MEMBRANE TRANSLOCASE SUBUNIT TIM29"/>
    <property type="match status" value="1"/>
</dbReference>
<dbReference type="PANTHER" id="PTHR21435">
    <property type="entry name" value="MITOCHONDRIAL IMPORT INNER MEMBRANE TRANSLOCASE SUBUNIT TIM29"/>
    <property type="match status" value="1"/>
</dbReference>
<feature type="chain" id="PRO_5028424763" evidence="1">
    <location>
        <begin position="20"/>
        <end position="195"/>
    </location>
</feature>
<protein>
    <submittedName>
        <fullName evidence="3">Uncharacterized protein C19orf52-like</fullName>
    </submittedName>
</protein>
<evidence type="ECO:0000313" key="3">
    <source>
        <dbReference type="RefSeq" id="XP_019645730.1"/>
    </source>
</evidence>
<dbReference type="InterPro" id="IPR019322">
    <property type="entry name" value="TIMM29"/>
</dbReference>
<reference evidence="3" key="1">
    <citation type="submission" date="2025-08" db="UniProtKB">
        <authorList>
            <consortium name="RefSeq"/>
        </authorList>
    </citation>
    <scope>IDENTIFICATION</scope>
    <source>
        <tissue evidence="3">Gonad</tissue>
    </source>
</reference>
<proteinExistence type="predicted"/>
<dbReference type="OrthoDB" id="5970620at2759"/>
<dbReference type="GO" id="GO:0045039">
    <property type="term" value="P:protein insertion into mitochondrial inner membrane"/>
    <property type="evidence" value="ECO:0007669"/>
    <property type="project" value="TreeGrafter"/>
</dbReference>
<gene>
    <name evidence="3" type="primary">LOC109486344</name>
</gene>
<keyword evidence="1" id="KW-0732">Signal</keyword>
<sequence>MTNVPIMALFLLKLRTPLSVLRFIDRYRGGRLERLALWAKSLLSDYGDVAVEAAKDMRKHPVRSTFLLAGITGTVYAYKTNPSYQSFQQALLHSSNDLLQLSNAIRNPTSDRHVQTLIGHMNDGTLRYTTLGVVSIVWTADYEKDCNVYAAQCKYLKPQWLSFHERVVDVGFCGRWLVLDQKMADFDVNSEEFSL</sequence>
<evidence type="ECO:0000256" key="1">
    <source>
        <dbReference type="SAM" id="SignalP"/>
    </source>
</evidence>
<dbReference type="RefSeq" id="XP_019645730.1">
    <property type="nucleotide sequence ID" value="XM_019790171.1"/>
</dbReference>